<reference evidence="8" key="2">
    <citation type="submission" date="2020-09" db="EMBL/GenBank/DDBJ databases">
        <authorList>
            <person name="Sun Q."/>
            <person name="Ohkuma M."/>
        </authorList>
    </citation>
    <scope>NUCLEOTIDE SEQUENCE</scope>
    <source>
        <strain evidence="8">JCM 30804</strain>
    </source>
</reference>
<comment type="catalytic activity">
    <reaction evidence="1 7">
        <text>L-glutamate = D-glutamate</text>
        <dbReference type="Rhea" id="RHEA:12813"/>
        <dbReference type="ChEBI" id="CHEBI:29985"/>
        <dbReference type="ChEBI" id="CHEBI:29986"/>
        <dbReference type="EC" id="5.1.1.3"/>
    </reaction>
</comment>
<dbReference type="InterPro" id="IPR033134">
    <property type="entry name" value="Asp/Glu_racemase_AS_2"/>
</dbReference>
<accession>A0A917NCS0</accession>
<dbReference type="GO" id="GO:0071555">
    <property type="term" value="P:cell wall organization"/>
    <property type="evidence" value="ECO:0007669"/>
    <property type="project" value="UniProtKB-KW"/>
</dbReference>
<dbReference type="HAMAP" id="MF_00258">
    <property type="entry name" value="Glu_racemase"/>
    <property type="match status" value="1"/>
</dbReference>
<proteinExistence type="inferred from homology"/>
<feature type="binding site" evidence="7">
    <location>
        <begin position="74"/>
        <end position="75"/>
    </location>
    <ligand>
        <name>substrate</name>
    </ligand>
</feature>
<evidence type="ECO:0000256" key="5">
    <source>
        <dbReference type="ARBA" id="ARBA00023235"/>
    </source>
</evidence>
<dbReference type="InterPro" id="IPR015942">
    <property type="entry name" value="Asp/Glu/hydantoin_racemase"/>
</dbReference>
<sequence length="266" mass="28827">MPKPILIFDSGMGGLSVLQEIRQQRPDLDYCYLFDNARLPYGELDEPVLIQGCVELVVKAVQRVDAALVVIACNTASTLVLETLRAKLTIPVVGVVPAIKPAAQLSQSKHIGLLATPGTIRRTYTHELIAQFAQDCKVELIGSSELVLMAERKMAGQNVDMSHFAEILKPLTALNLDVLVLGCTHFPLLAEELQQTLGGQVTLLDSGSAIAKRVQALLSETNETQGQAGEAVGVCRAWYTTEQLSNGLRKTLVANEFTSVQSFIND</sequence>
<keyword evidence="6 7" id="KW-0961">Cell wall biogenesis/degradation</keyword>
<keyword evidence="3 7" id="KW-0133">Cell shape</keyword>
<protein>
    <recommendedName>
        <fullName evidence="2 7">Glutamate racemase</fullName>
        <ecNumber evidence="2 7">5.1.1.3</ecNumber>
    </recommendedName>
</protein>
<comment type="function">
    <text evidence="7">Provides the (R)-glutamate required for cell wall biosynthesis.</text>
</comment>
<dbReference type="PROSITE" id="PS00924">
    <property type="entry name" value="ASP_GLU_RACEMASE_2"/>
    <property type="match status" value="1"/>
</dbReference>
<comment type="similarity">
    <text evidence="7">Belongs to the aspartate/glutamate racemases family.</text>
</comment>
<keyword evidence="5 7" id="KW-0413">Isomerase</keyword>
<keyword evidence="4 7" id="KW-0573">Peptidoglycan synthesis</keyword>
<keyword evidence="9" id="KW-1185">Reference proteome</keyword>
<dbReference type="Gene3D" id="3.40.50.1860">
    <property type="match status" value="2"/>
</dbReference>
<dbReference type="RefSeq" id="WP_188922124.1">
    <property type="nucleotide sequence ID" value="NZ_BMPZ01000010.1"/>
</dbReference>
<dbReference type="GO" id="GO:0008881">
    <property type="term" value="F:glutamate racemase activity"/>
    <property type="evidence" value="ECO:0007669"/>
    <property type="project" value="UniProtKB-UniRule"/>
</dbReference>
<dbReference type="GO" id="GO:0008360">
    <property type="term" value="P:regulation of cell shape"/>
    <property type="evidence" value="ECO:0007669"/>
    <property type="project" value="UniProtKB-KW"/>
</dbReference>
<reference evidence="8" key="1">
    <citation type="journal article" date="2014" name="Int. J. Syst. Evol. Microbiol.">
        <title>Complete genome sequence of Corynebacterium casei LMG S-19264T (=DSM 44701T), isolated from a smear-ripened cheese.</title>
        <authorList>
            <consortium name="US DOE Joint Genome Institute (JGI-PGF)"/>
            <person name="Walter F."/>
            <person name="Albersmeier A."/>
            <person name="Kalinowski J."/>
            <person name="Ruckert C."/>
        </authorList>
    </citation>
    <scope>NUCLEOTIDE SEQUENCE</scope>
    <source>
        <strain evidence="8">JCM 30804</strain>
    </source>
</reference>
<organism evidence="8 9">
    <name type="scientific">Shewanella gelidii</name>
    <dbReference type="NCBI Taxonomy" id="1642821"/>
    <lineage>
        <taxon>Bacteria</taxon>
        <taxon>Pseudomonadati</taxon>
        <taxon>Pseudomonadota</taxon>
        <taxon>Gammaproteobacteria</taxon>
        <taxon>Alteromonadales</taxon>
        <taxon>Shewanellaceae</taxon>
        <taxon>Shewanella</taxon>
    </lineage>
</organism>
<evidence type="ECO:0000256" key="3">
    <source>
        <dbReference type="ARBA" id="ARBA00022960"/>
    </source>
</evidence>
<comment type="pathway">
    <text evidence="7">Cell wall biogenesis; peptidoglycan biosynthesis.</text>
</comment>
<feature type="binding site" evidence="7">
    <location>
        <begin position="184"/>
        <end position="185"/>
    </location>
    <ligand>
        <name>substrate</name>
    </ligand>
</feature>
<dbReference type="PANTHER" id="PTHR21198">
    <property type="entry name" value="GLUTAMATE RACEMASE"/>
    <property type="match status" value="1"/>
</dbReference>
<dbReference type="InterPro" id="IPR018187">
    <property type="entry name" value="Asp/Glu_racemase_AS_1"/>
</dbReference>
<feature type="active site" description="Proton donor/acceptor" evidence="7">
    <location>
        <position position="73"/>
    </location>
</feature>
<dbReference type="FunFam" id="3.40.50.1860:FF:000001">
    <property type="entry name" value="Glutamate racemase"/>
    <property type="match status" value="1"/>
</dbReference>
<dbReference type="GO" id="GO:0009252">
    <property type="term" value="P:peptidoglycan biosynthetic process"/>
    <property type="evidence" value="ECO:0007669"/>
    <property type="project" value="UniProtKB-UniRule"/>
</dbReference>
<feature type="binding site" evidence="7">
    <location>
        <begin position="9"/>
        <end position="10"/>
    </location>
    <ligand>
        <name>substrate</name>
    </ligand>
</feature>
<name>A0A917NCS0_9GAMM</name>
<dbReference type="EMBL" id="BMPZ01000010">
    <property type="protein sequence ID" value="GGI89333.1"/>
    <property type="molecule type" value="Genomic_DNA"/>
</dbReference>
<evidence type="ECO:0000313" key="8">
    <source>
        <dbReference type="EMBL" id="GGI89333.1"/>
    </source>
</evidence>
<feature type="active site" description="Proton donor/acceptor" evidence="7">
    <location>
        <position position="183"/>
    </location>
</feature>
<evidence type="ECO:0000256" key="7">
    <source>
        <dbReference type="HAMAP-Rule" id="MF_00258"/>
    </source>
</evidence>
<dbReference type="AlphaFoldDB" id="A0A917NCS0"/>
<evidence type="ECO:0000256" key="6">
    <source>
        <dbReference type="ARBA" id="ARBA00023316"/>
    </source>
</evidence>
<comment type="caution">
    <text evidence="8">The sequence shown here is derived from an EMBL/GenBank/DDBJ whole genome shotgun (WGS) entry which is preliminary data.</text>
</comment>
<dbReference type="SUPFAM" id="SSF53681">
    <property type="entry name" value="Aspartate/glutamate racemase"/>
    <property type="match status" value="2"/>
</dbReference>
<evidence type="ECO:0000256" key="2">
    <source>
        <dbReference type="ARBA" id="ARBA00013090"/>
    </source>
</evidence>
<feature type="binding site" evidence="7">
    <location>
        <begin position="41"/>
        <end position="42"/>
    </location>
    <ligand>
        <name>substrate</name>
    </ligand>
</feature>
<dbReference type="NCBIfam" id="TIGR00067">
    <property type="entry name" value="glut_race"/>
    <property type="match status" value="1"/>
</dbReference>
<evidence type="ECO:0000313" key="9">
    <source>
        <dbReference type="Proteomes" id="UP000613743"/>
    </source>
</evidence>
<gene>
    <name evidence="7 8" type="primary">murI</name>
    <name evidence="8" type="ORF">GCM10009332_28410</name>
</gene>
<evidence type="ECO:0000256" key="1">
    <source>
        <dbReference type="ARBA" id="ARBA00001602"/>
    </source>
</evidence>
<dbReference type="EC" id="5.1.1.3" evidence="2 7"/>
<dbReference type="InterPro" id="IPR004391">
    <property type="entry name" value="Glu_race"/>
</dbReference>
<evidence type="ECO:0000256" key="4">
    <source>
        <dbReference type="ARBA" id="ARBA00022984"/>
    </source>
</evidence>
<dbReference type="InterPro" id="IPR001920">
    <property type="entry name" value="Asp/Glu_race"/>
</dbReference>
<dbReference type="Pfam" id="PF01177">
    <property type="entry name" value="Asp_Glu_race"/>
    <property type="match status" value="1"/>
</dbReference>
<dbReference type="PROSITE" id="PS00923">
    <property type="entry name" value="ASP_GLU_RACEMASE_1"/>
    <property type="match status" value="1"/>
</dbReference>
<dbReference type="Proteomes" id="UP000613743">
    <property type="component" value="Unassembled WGS sequence"/>
</dbReference>
<dbReference type="PANTHER" id="PTHR21198:SF2">
    <property type="entry name" value="GLUTAMATE RACEMASE"/>
    <property type="match status" value="1"/>
</dbReference>